<keyword evidence="5 6" id="KW-0472">Membrane</keyword>
<comment type="subcellular location">
    <subcellularLocation>
        <location evidence="1">Membrane</location>
        <topology evidence="1">Multi-pass membrane protein</topology>
    </subcellularLocation>
</comment>
<dbReference type="PIRSF" id="PIRSF002419">
    <property type="entry name" value="Tetraspanin"/>
    <property type="match status" value="1"/>
</dbReference>
<dbReference type="EMBL" id="CAJPIZ010020899">
    <property type="protein sequence ID" value="CAG2117460.1"/>
    <property type="molecule type" value="Genomic_DNA"/>
</dbReference>
<accession>A0A7R9LD28</accession>
<comment type="similarity">
    <text evidence="2">Belongs to the tetraspanin (TM4SF) family.</text>
</comment>
<evidence type="ECO:0000256" key="5">
    <source>
        <dbReference type="ARBA" id="ARBA00023136"/>
    </source>
</evidence>
<dbReference type="InterPro" id="IPR000301">
    <property type="entry name" value="Tetraspanin_animals"/>
</dbReference>
<evidence type="ECO:0000313" key="8">
    <source>
        <dbReference type="Proteomes" id="UP000759131"/>
    </source>
</evidence>
<protein>
    <recommendedName>
        <fullName evidence="9">Tetraspanin</fullName>
    </recommendedName>
</protein>
<evidence type="ECO:0008006" key="9">
    <source>
        <dbReference type="Google" id="ProtNLM"/>
    </source>
</evidence>
<gene>
    <name evidence="7" type="ORF">OSB1V03_LOCUS17413</name>
</gene>
<proteinExistence type="inferred from homology"/>
<dbReference type="PANTHER" id="PTHR19282">
    <property type="entry name" value="TETRASPANIN"/>
    <property type="match status" value="1"/>
</dbReference>
<evidence type="ECO:0000256" key="4">
    <source>
        <dbReference type="ARBA" id="ARBA00022989"/>
    </source>
</evidence>
<sequence length="252" mass="28386">MAASGIVVFALGIFFLVEDERSSLFKLFVVEKYNYALLQMLAWSFIVIGSAIGLIGFCGCCGAFRENRWILIIYSLFLLVIFALELTVGVMAVIFQEKVVAELKLELTNKLQIDYGLHSHRFGPNQGIYLALFDCCGIDGPKDYEKSVWKFQKMNGQNSNVSRTCCLLQNKLEKQAHNNPRPLNETLCQSADNVENRLYRHQNGCLEKLERFIRAEAMVFVVMGCGLSGVVLIGMIISICLCRAIHHSNNNE</sequence>
<dbReference type="OrthoDB" id="5870230at2759"/>
<dbReference type="Pfam" id="PF00335">
    <property type="entry name" value="Tetraspanin"/>
    <property type="match status" value="1"/>
</dbReference>
<reference evidence="7" key="1">
    <citation type="submission" date="2020-11" db="EMBL/GenBank/DDBJ databases">
        <authorList>
            <person name="Tran Van P."/>
        </authorList>
    </citation>
    <scope>NUCLEOTIDE SEQUENCE</scope>
</reference>
<dbReference type="EMBL" id="OC875474">
    <property type="protein sequence ID" value="CAD7638484.1"/>
    <property type="molecule type" value="Genomic_DNA"/>
</dbReference>
<evidence type="ECO:0000256" key="1">
    <source>
        <dbReference type="ARBA" id="ARBA00004141"/>
    </source>
</evidence>
<feature type="transmembrane region" description="Helical" evidence="6">
    <location>
        <begin position="217"/>
        <end position="242"/>
    </location>
</feature>
<organism evidence="7">
    <name type="scientific">Medioppia subpectinata</name>
    <dbReference type="NCBI Taxonomy" id="1979941"/>
    <lineage>
        <taxon>Eukaryota</taxon>
        <taxon>Metazoa</taxon>
        <taxon>Ecdysozoa</taxon>
        <taxon>Arthropoda</taxon>
        <taxon>Chelicerata</taxon>
        <taxon>Arachnida</taxon>
        <taxon>Acari</taxon>
        <taxon>Acariformes</taxon>
        <taxon>Sarcoptiformes</taxon>
        <taxon>Oribatida</taxon>
        <taxon>Brachypylina</taxon>
        <taxon>Oppioidea</taxon>
        <taxon>Oppiidae</taxon>
        <taxon>Medioppia</taxon>
    </lineage>
</organism>
<keyword evidence="8" id="KW-1185">Reference proteome</keyword>
<dbReference type="GO" id="GO:0005886">
    <property type="term" value="C:plasma membrane"/>
    <property type="evidence" value="ECO:0007669"/>
    <property type="project" value="TreeGrafter"/>
</dbReference>
<feature type="transmembrane region" description="Helical" evidence="6">
    <location>
        <begin position="71"/>
        <end position="95"/>
    </location>
</feature>
<feature type="transmembrane region" description="Helical" evidence="6">
    <location>
        <begin position="43"/>
        <end position="64"/>
    </location>
</feature>
<dbReference type="PRINTS" id="PR00259">
    <property type="entry name" value="TMFOUR"/>
</dbReference>
<keyword evidence="4 6" id="KW-1133">Transmembrane helix</keyword>
<dbReference type="InterPro" id="IPR008952">
    <property type="entry name" value="Tetraspanin_EC2_sf"/>
</dbReference>
<dbReference type="AlphaFoldDB" id="A0A7R9LD28"/>
<keyword evidence="3 6" id="KW-0812">Transmembrane</keyword>
<dbReference type="Proteomes" id="UP000759131">
    <property type="component" value="Unassembled WGS sequence"/>
</dbReference>
<evidence type="ECO:0000256" key="2">
    <source>
        <dbReference type="ARBA" id="ARBA00006840"/>
    </source>
</evidence>
<name>A0A7R9LD28_9ACAR</name>
<dbReference type="InterPro" id="IPR018499">
    <property type="entry name" value="Tetraspanin/Peripherin"/>
</dbReference>
<dbReference type="Gene3D" id="1.10.1450.10">
    <property type="entry name" value="Tetraspanin"/>
    <property type="match status" value="1"/>
</dbReference>
<evidence type="ECO:0000256" key="6">
    <source>
        <dbReference type="SAM" id="Phobius"/>
    </source>
</evidence>
<evidence type="ECO:0000313" key="7">
    <source>
        <dbReference type="EMBL" id="CAD7638484.1"/>
    </source>
</evidence>
<dbReference type="PANTHER" id="PTHR19282:SF515">
    <property type="entry name" value="TETRASPANIN"/>
    <property type="match status" value="1"/>
</dbReference>
<evidence type="ECO:0000256" key="3">
    <source>
        <dbReference type="ARBA" id="ARBA00022692"/>
    </source>
</evidence>